<feature type="compositionally biased region" description="Basic residues" evidence="1">
    <location>
        <begin position="36"/>
        <end position="54"/>
    </location>
</feature>
<evidence type="ECO:0000313" key="2">
    <source>
        <dbReference type="EMBL" id="CAA9525090.1"/>
    </source>
</evidence>
<name>A0A6J4TJU3_9ACTN</name>
<gene>
    <name evidence="2" type="ORF">AVDCRST_MAG05-3897</name>
</gene>
<evidence type="ECO:0000256" key="1">
    <source>
        <dbReference type="SAM" id="MobiDB-lite"/>
    </source>
</evidence>
<accession>A0A6J4TJU3</accession>
<dbReference type="EMBL" id="CADCVM010000432">
    <property type="protein sequence ID" value="CAA9525090.1"/>
    <property type="molecule type" value="Genomic_DNA"/>
</dbReference>
<organism evidence="2">
    <name type="scientific">uncultured Rubrobacteraceae bacterium</name>
    <dbReference type="NCBI Taxonomy" id="349277"/>
    <lineage>
        <taxon>Bacteria</taxon>
        <taxon>Bacillati</taxon>
        <taxon>Actinomycetota</taxon>
        <taxon>Rubrobacteria</taxon>
        <taxon>Rubrobacterales</taxon>
        <taxon>Rubrobacteraceae</taxon>
        <taxon>environmental samples</taxon>
    </lineage>
</organism>
<protein>
    <submittedName>
        <fullName evidence="2">Uncharacterized protein</fullName>
    </submittedName>
</protein>
<dbReference type="AlphaFoldDB" id="A0A6J4TJU3"/>
<feature type="region of interest" description="Disordered" evidence="1">
    <location>
        <begin position="16"/>
        <end position="118"/>
    </location>
</feature>
<reference evidence="2" key="1">
    <citation type="submission" date="2020-02" db="EMBL/GenBank/DDBJ databases">
        <authorList>
            <person name="Meier V. D."/>
        </authorList>
    </citation>
    <scope>NUCLEOTIDE SEQUENCE</scope>
    <source>
        <strain evidence="2">AVDCRST_MAG05</strain>
    </source>
</reference>
<feature type="non-terminal residue" evidence="2">
    <location>
        <position position="118"/>
    </location>
</feature>
<sequence length="118" mass="13313">EGRNGRHPCLFELRYGGRARASVPRGPPARQPLLQLRRHHALLRTRLRRLRVGRGRTDRPPPGKVRRRRLQGPVVDRDVPRKGSTQAVLAPQGDRPGDGLRPPQPSSGGYPPQRRRPV</sequence>
<feature type="non-terminal residue" evidence="2">
    <location>
        <position position="1"/>
    </location>
</feature>
<proteinExistence type="predicted"/>